<evidence type="ECO:0000256" key="2">
    <source>
        <dbReference type="SAM" id="Phobius"/>
    </source>
</evidence>
<keyword evidence="4" id="KW-1185">Reference proteome</keyword>
<proteinExistence type="predicted"/>
<evidence type="ECO:0000256" key="1">
    <source>
        <dbReference type="SAM" id="MobiDB-lite"/>
    </source>
</evidence>
<comment type="caution">
    <text evidence="3">The sequence shown here is derived from an EMBL/GenBank/DDBJ whole genome shotgun (WGS) entry which is preliminary data.</text>
</comment>
<dbReference type="RefSeq" id="WP_179795951.1">
    <property type="nucleotide sequence ID" value="NZ_BAABHP010000029.1"/>
</dbReference>
<feature type="transmembrane region" description="Helical" evidence="2">
    <location>
        <begin position="212"/>
        <end position="232"/>
    </location>
</feature>
<keyword evidence="2" id="KW-0472">Membrane</keyword>
<evidence type="ECO:0000313" key="3">
    <source>
        <dbReference type="EMBL" id="NYD38521.1"/>
    </source>
</evidence>
<dbReference type="AlphaFoldDB" id="A0A7Y9E009"/>
<evidence type="ECO:0000313" key="4">
    <source>
        <dbReference type="Proteomes" id="UP000535890"/>
    </source>
</evidence>
<organism evidence="3 4">
    <name type="scientific">Actinomycetospora corticicola</name>
    <dbReference type="NCBI Taxonomy" id="663602"/>
    <lineage>
        <taxon>Bacteria</taxon>
        <taxon>Bacillati</taxon>
        <taxon>Actinomycetota</taxon>
        <taxon>Actinomycetes</taxon>
        <taxon>Pseudonocardiales</taxon>
        <taxon>Pseudonocardiaceae</taxon>
        <taxon>Actinomycetospora</taxon>
    </lineage>
</organism>
<name>A0A7Y9E009_9PSEU</name>
<keyword evidence="2" id="KW-0812">Transmembrane</keyword>
<reference evidence="3 4" key="1">
    <citation type="submission" date="2020-07" db="EMBL/GenBank/DDBJ databases">
        <title>Sequencing the genomes of 1000 actinobacteria strains.</title>
        <authorList>
            <person name="Klenk H.-P."/>
        </authorList>
    </citation>
    <scope>NUCLEOTIDE SEQUENCE [LARGE SCALE GENOMIC DNA]</scope>
    <source>
        <strain evidence="3 4">DSM 45772</strain>
    </source>
</reference>
<sequence length="244" mass="25937">MAQQGTDEQTSDQQSSDEAAGKHRASDEGADQTSGSSESDGSSKEAESSGEQSTESSEQQSASSEQQSAPSEAKTEKQAASSESKTEKQAAPSESKTEKQSSPSEAKTEKQSAPDDAPTEQHRRGSADTSWAEPETQRRHVDVGEIVWRAGNVIATVVRTLAFLFALVLIVNVVLVLVGVNPANGVAQFIGGVADTVILGFRDLFVPSDPKIALIVNSLVAAVFWVFVGELFSRLIRFIAARVK</sequence>
<dbReference type="Proteomes" id="UP000535890">
    <property type="component" value="Unassembled WGS sequence"/>
</dbReference>
<feature type="compositionally biased region" description="Polar residues" evidence="1">
    <location>
        <begin position="1"/>
        <end position="17"/>
    </location>
</feature>
<feature type="compositionally biased region" description="Basic and acidic residues" evidence="1">
    <location>
        <begin position="106"/>
        <end position="126"/>
    </location>
</feature>
<protein>
    <submittedName>
        <fullName evidence="3">Cobalamin biosynthesis Mg chelatase CobN</fullName>
    </submittedName>
</protein>
<keyword evidence="2" id="KW-1133">Transmembrane helix</keyword>
<feature type="region of interest" description="Disordered" evidence="1">
    <location>
        <begin position="1"/>
        <end position="136"/>
    </location>
</feature>
<dbReference type="EMBL" id="JACCBN010000001">
    <property type="protein sequence ID" value="NYD38521.1"/>
    <property type="molecule type" value="Genomic_DNA"/>
</dbReference>
<gene>
    <name evidence="3" type="ORF">BJ983_004623</name>
</gene>
<feature type="transmembrane region" description="Helical" evidence="2">
    <location>
        <begin position="161"/>
        <end position="180"/>
    </location>
</feature>
<accession>A0A7Y9E009</accession>
<feature type="compositionally biased region" description="Low complexity" evidence="1">
    <location>
        <begin position="49"/>
        <end position="72"/>
    </location>
</feature>